<accession>A0ABW4M030</accession>
<evidence type="ECO:0000313" key="2">
    <source>
        <dbReference type="EMBL" id="MFD1743836.1"/>
    </source>
</evidence>
<feature type="non-terminal residue" evidence="2">
    <location>
        <position position="60"/>
    </location>
</feature>
<comment type="caution">
    <text evidence="2">The sequence shown here is derived from an EMBL/GenBank/DDBJ whole genome shotgun (WGS) entry which is preliminary data.</text>
</comment>
<name>A0ABW4M030_9HYPH</name>
<dbReference type="Proteomes" id="UP001597322">
    <property type="component" value="Unassembled WGS sequence"/>
</dbReference>
<reference evidence="3" key="1">
    <citation type="journal article" date="2019" name="Int. J. Syst. Evol. Microbiol.">
        <title>The Global Catalogue of Microorganisms (GCM) 10K type strain sequencing project: providing services to taxonomists for standard genome sequencing and annotation.</title>
        <authorList>
            <consortium name="The Broad Institute Genomics Platform"/>
            <consortium name="The Broad Institute Genome Sequencing Center for Infectious Disease"/>
            <person name="Wu L."/>
            <person name="Ma J."/>
        </authorList>
    </citation>
    <scope>NUCLEOTIDE SEQUENCE [LARGE SCALE GENOMIC DNA]</scope>
    <source>
        <strain evidence="3">CG52</strain>
    </source>
</reference>
<dbReference type="InterPro" id="IPR018683">
    <property type="entry name" value="DUF2169"/>
</dbReference>
<keyword evidence="3" id="KW-1185">Reference proteome</keyword>
<proteinExistence type="predicted"/>
<gene>
    <name evidence="2" type="ORF">ACFSE1_00005</name>
</gene>
<dbReference type="Pfam" id="PF09937">
    <property type="entry name" value="DUF2169"/>
    <property type="match status" value="1"/>
</dbReference>
<evidence type="ECO:0000259" key="1">
    <source>
        <dbReference type="Pfam" id="PF09937"/>
    </source>
</evidence>
<sequence length="60" mass="6902">MGYRAANRLAPRLIRSIRDRPQPAGFAPLSPFWKDRAVLAGTYDDDWVANRHPLLPHDFD</sequence>
<dbReference type="EMBL" id="JBHUEQ010000001">
    <property type="protein sequence ID" value="MFD1743836.1"/>
    <property type="molecule type" value="Genomic_DNA"/>
</dbReference>
<evidence type="ECO:0000313" key="3">
    <source>
        <dbReference type="Proteomes" id="UP001597322"/>
    </source>
</evidence>
<dbReference type="RefSeq" id="WP_377394712.1">
    <property type="nucleotide sequence ID" value="NZ_JBHUEQ010000001.1"/>
</dbReference>
<feature type="domain" description="DUF2169" evidence="1">
    <location>
        <begin position="12"/>
        <end position="60"/>
    </location>
</feature>
<organism evidence="2 3">
    <name type="scientific">Rhizobium helianthi</name>
    <dbReference type="NCBI Taxonomy" id="1132695"/>
    <lineage>
        <taxon>Bacteria</taxon>
        <taxon>Pseudomonadati</taxon>
        <taxon>Pseudomonadota</taxon>
        <taxon>Alphaproteobacteria</taxon>
        <taxon>Hyphomicrobiales</taxon>
        <taxon>Rhizobiaceae</taxon>
        <taxon>Rhizobium/Agrobacterium group</taxon>
        <taxon>Rhizobium</taxon>
    </lineage>
</organism>
<protein>
    <submittedName>
        <fullName evidence="2">DUF2169 domain-containing protein</fullName>
    </submittedName>
</protein>